<organism evidence="2 3">
    <name type="scientific">Myroides odoratus</name>
    <name type="common">Flavobacterium odoratum</name>
    <dbReference type="NCBI Taxonomy" id="256"/>
    <lineage>
        <taxon>Bacteria</taxon>
        <taxon>Pseudomonadati</taxon>
        <taxon>Bacteroidota</taxon>
        <taxon>Flavobacteriia</taxon>
        <taxon>Flavobacteriales</taxon>
        <taxon>Flavobacteriaceae</taxon>
        <taxon>Myroides</taxon>
    </lineage>
</organism>
<accession>A0A378RI64</accession>
<evidence type="ECO:0000313" key="2">
    <source>
        <dbReference type="EMBL" id="STZ26702.1"/>
    </source>
</evidence>
<dbReference type="Pfam" id="PF04326">
    <property type="entry name" value="SLFN_AlbA_2"/>
    <property type="match status" value="1"/>
</dbReference>
<dbReference type="AlphaFoldDB" id="A0A378RI64"/>
<name>A0A378RI64_MYROD</name>
<dbReference type="EMBL" id="UGQL01000001">
    <property type="protein sequence ID" value="STZ26702.1"/>
    <property type="molecule type" value="Genomic_DNA"/>
</dbReference>
<proteinExistence type="predicted"/>
<evidence type="ECO:0000259" key="1">
    <source>
        <dbReference type="Pfam" id="PF04326"/>
    </source>
</evidence>
<dbReference type="Gene3D" id="3.30.950.30">
    <property type="entry name" value="Schlafen, AAA domain"/>
    <property type="match status" value="1"/>
</dbReference>
<feature type="domain" description="Schlafen AlbA-2" evidence="1">
    <location>
        <begin position="14"/>
        <end position="147"/>
    </location>
</feature>
<gene>
    <name evidence="2" type="ORF">NCTC11179_00224</name>
</gene>
<dbReference type="RefSeq" id="WP_115089800.1">
    <property type="nucleotide sequence ID" value="NZ_CP068107.1"/>
</dbReference>
<reference evidence="2 3" key="1">
    <citation type="submission" date="2018-06" db="EMBL/GenBank/DDBJ databases">
        <authorList>
            <consortium name="Pathogen Informatics"/>
            <person name="Doyle S."/>
        </authorList>
    </citation>
    <scope>NUCLEOTIDE SEQUENCE [LARGE SCALE GENOMIC DNA]</scope>
    <source>
        <strain evidence="2 3">NCTC11179</strain>
    </source>
</reference>
<sequence>MNKEIFETLIKQKESKTLDFKLSEYDFSSNAHESKKADFIKDIISFSNTIRNESSYIIIGVEEVNSQNVLRGIPQTTDDSILQQKIKNVVFPIPFFKYYPFIYNNLIFGIIEIPVKKYVMPITPVVKLKGLIPGKTYFRRNSCNDEANSAETIEINNWLNSLSLIENSFEKIVQKSLYNLLQDNLPLSKVLFDLLITSKQYNLIVLKEFCEKELNGFVKNVNYLEKDIDTVLRYRIKTVLISHNEININALSNYTSSQVLQILKNDWGAREQEMFLQFSITKIENYIENFPLKKQSLMYFKQKMENNDVYIYFEKQTLVSYYNSIKEELKSQLIKLL</sequence>
<protein>
    <submittedName>
        <fullName evidence="2">Divergent AAA domain</fullName>
    </submittedName>
</protein>
<keyword evidence="3" id="KW-1185">Reference proteome</keyword>
<dbReference type="InterPro" id="IPR038461">
    <property type="entry name" value="Schlafen_AlbA_2_dom_sf"/>
</dbReference>
<dbReference type="Proteomes" id="UP000255024">
    <property type="component" value="Unassembled WGS sequence"/>
</dbReference>
<evidence type="ECO:0000313" key="3">
    <source>
        <dbReference type="Proteomes" id="UP000255024"/>
    </source>
</evidence>
<dbReference type="InterPro" id="IPR007421">
    <property type="entry name" value="Schlafen_AlbA_2_dom"/>
</dbReference>